<dbReference type="EMBL" id="VORT01000007">
    <property type="protein sequence ID" value="TXD72720.1"/>
    <property type="molecule type" value="Genomic_DNA"/>
</dbReference>
<name>A0A5C6YYF0_9FLAO</name>
<keyword evidence="2" id="KW-1185">Reference proteome</keyword>
<gene>
    <name evidence="1" type="ORF">ESU54_10890</name>
</gene>
<dbReference type="Proteomes" id="UP000321497">
    <property type="component" value="Unassembled WGS sequence"/>
</dbReference>
<proteinExistence type="predicted"/>
<protein>
    <submittedName>
        <fullName evidence="1">Uncharacterized protein</fullName>
    </submittedName>
</protein>
<evidence type="ECO:0000313" key="1">
    <source>
        <dbReference type="EMBL" id="TXD72720.1"/>
    </source>
</evidence>
<accession>A0A5C6YYF0</accession>
<dbReference type="AlphaFoldDB" id="A0A5C6YYF0"/>
<dbReference type="RefSeq" id="WP_111844371.1">
    <property type="nucleotide sequence ID" value="NZ_UEGI01000006.1"/>
</dbReference>
<evidence type="ECO:0000313" key="2">
    <source>
        <dbReference type="Proteomes" id="UP000321497"/>
    </source>
</evidence>
<organism evidence="1 2">
    <name type="scientific">Aequorivita antarctica</name>
    <dbReference type="NCBI Taxonomy" id="153266"/>
    <lineage>
        <taxon>Bacteria</taxon>
        <taxon>Pseudomonadati</taxon>
        <taxon>Bacteroidota</taxon>
        <taxon>Flavobacteriia</taxon>
        <taxon>Flavobacteriales</taxon>
        <taxon>Flavobacteriaceae</taxon>
        <taxon>Aequorivita</taxon>
    </lineage>
</organism>
<comment type="caution">
    <text evidence="1">The sequence shown here is derived from an EMBL/GenBank/DDBJ whole genome shotgun (WGS) entry which is preliminary data.</text>
</comment>
<sequence length="61" mass="6925">MKAKLNLTRDSKGHVVSLEYAGLKKQNTVNPIYKRSVSEAKKRSISFSIVEESVLKRKFSV</sequence>
<reference evidence="1 2" key="1">
    <citation type="submission" date="2019-08" db="EMBL/GenBank/DDBJ databases">
        <title>Genome of Aequorivita antarctica SW49 (type strain).</title>
        <authorList>
            <person name="Bowman J.P."/>
        </authorList>
    </citation>
    <scope>NUCLEOTIDE SEQUENCE [LARGE SCALE GENOMIC DNA]</scope>
    <source>
        <strain evidence="1 2">SW49</strain>
    </source>
</reference>